<dbReference type="AlphaFoldDB" id="A0AAW2YPH3"/>
<reference evidence="2 4" key="1">
    <citation type="submission" date="2024-03" db="EMBL/GenBank/DDBJ databases">
        <title>The Acrasis kona genome and developmental transcriptomes reveal deep origins of eukaryotic multicellular pathways.</title>
        <authorList>
            <person name="Sheikh S."/>
            <person name="Fu C.-J."/>
            <person name="Brown M.W."/>
            <person name="Baldauf S.L."/>
        </authorList>
    </citation>
    <scope>NUCLEOTIDE SEQUENCE [LARGE SCALE GENOMIC DNA]</scope>
    <source>
        <strain evidence="2 4">ATCC MYA-3509</strain>
    </source>
</reference>
<proteinExistence type="predicted"/>
<evidence type="ECO:0000256" key="1">
    <source>
        <dbReference type="SAM" id="MobiDB-lite"/>
    </source>
</evidence>
<protein>
    <submittedName>
        <fullName evidence="3">AntC</fullName>
    </submittedName>
    <submittedName>
        <fullName evidence="2">Anthranilate 1,2-dioxygenase electron transfer component</fullName>
    </submittedName>
</protein>
<sequence length="289" mass="32419">MNAQIPSYEYRPPAYNPDYIPSAPTQDILLDFSSFEPAPQQNHQTHQSQLSYDIPQQTQLYPIPTSTSAGTGGPQHVPNTSYVATNTNYSPNVRPESTHRQSMVSSTQSVPVIQNLPQVIRTERSASARDPNIRTFMCVGGVAQKNVIKMQLCEAGRVIYNCLFYYDDHIAIIDASTNKKIAMITKGIFTLRPTFHILMNGRQIGKCTKRFRVNTNTKKIKYKKGPSGEEIKLVGKFGGNMMYTKDNKKIGSLTNTKKGEYIIQLNANPADVFHLLAMCLVMVEVRHTE</sequence>
<evidence type="ECO:0000313" key="4">
    <source>
        <dbReference type="Proteomes" id="UP001431209"/>
    </source>
</evidence>
<name>A0AAW2YPH3_9EUKA</name>
<comment type="caution">
    <text evidence="2">The sequence shown here is derived from an EMBL/GenBank/DDBJ whole genome shotgun (WGS) entry which is preliminary data.</text>
</comment>
<dbReference type="Proteomes" id="UP001431209">
    <property type="component" value="Unassembled WGS sequence"/>
</dbReference>
<feature type="region of interest" description="Disordered" evidence="1">
    <location>
        <begin position="1"/>
        <end position="22"/>
    </location>
</feature>
<evidence type="ECO:0000313" key="2">
    <source>
        <dbReference type="EMBL" id="KAL0479366.1"/>
    </source>
</evidence>
<evidence type="ECO:0000313" key="3">
    <source>
        <dbReference type="EMBL" id="KAL0483986.1"/>
    </source>
</evidence>
<gene>
    <name evidence="3" type="ORF">AKO1_004601</name>
    <name evidence="2" type="ORF">AKO1_015372</name>
</gene>
<accession>A0AAW2YPH3</accession>
<dbReference type="EMBL" id="JAOPGA020001010">
    <property type="protein sequence ID" value="KAL0483986.1"/>
    <property type="molecule type" value="Genomic_DNA"/>
</dbReference>
<keyword evidence="4" id="KW-1185">Reference proteome</keyword>
<dbReference type="EMBL" id="JAOPGA020000543">
    <property type="protein sequence ID" value="KAL0479366.1"/>
    <property type="molecule type" value="Genomic_DNA"/>
</dbReference>
<organism evidence="2 4">
    <name type="scientific">Acrasis kona</name>
    <dbReference type="NCBI Taxonomy" id="1008807"/>
    <lineage>
        <taxon>Eukaryota</taxon>
        <taxon>Discoba</taxon>
        <taxon>Heterolobosea</taxon>
        <taxon>Tetramitia</taxon>
        <taxon>Eutetramitia</taxon>
        <taxon>Acrasidae</taxon>
        <taxon>Acrasis</taxon>
    </lineage>
</organism>